<protein>
    <submittedName>
        <fullName evidence="1">Helix-turn-helix domain-containing protein</fullName>
    </submittedName>
</protein>
<gene>
    <name evidence="1" type="ORF">NJ959_07540</name>
</gene>
<keyword evidence="2" id="KW-1185">Reference proteome</keyword>
<name>A0AAE3KM26_9CYAN</name>
<comment type="caution">
    <text evidence="1">The sequence shown here is derived from an EMBL/GenBank/DDBJ whole genome shotgun (WGS) entry which is preliminary data.</text>
</comment>
<evidence type="ECO:0000313" key="1">
    <source>
        <dbReference type="EMBL" id="MCP2728326.1"/>
    </source>
</evidence>
<dbReference type="Proteomes" id="UP001204953">
    <property type="component" value="Unassembled WGS sequence"/>
</dbReference>
<organism evidence="1 2">
    <name type="scientific">Limnofasciculus baicalensis BBK-W-15</name>
    <dbReference type="NCBI Taxonomy" id="2699891"/>
    <lineage>
        <taxon>Bacteria</taxon>
        <taxon>Bacillati</taxon>
        <taxon>Cyanobacteriota</taxon>
        <taxon>Cyanophyceae</taxon>
        <taxon>Coleofasciculales</taxon>
        <taxon>Coleofasciculaceae</taxon>
        <taxon>Limnofasciculus</taxon>
        <taxon>Limnofasciculus baicalensis</taxon>
    </lineage>
</organism>
<proteinExistence type="predicted"/>
<reference evidence="1" key="1">
    <citation type="submission" date="2022-06" db="EMBL/GenBank/DDBJ databases">
        <title>New cyanobacteria of genus Symplocastrum in benthos of Lake Baikal.</title>
        <authorList>
            <person name="Sorokovikova E."/>
            <person name="Tikhonova I."/>
            <person name="Krasnopeev A."/>
            <person name="Evseev P."/>
            <person name="Gladkikh A."/>
            <person name="Belykh O."/>
        </authorList>
    </citation>
    <scope>NUCLEOTIDE SEQUENCE</scope>
    <source>
        <strain evidence="1">BBK-W-15</strain>
    </source>
</reference>
<dbReference type="EMBL" id="JAMZMM010000049">
    <property type="protein sequence ID" value="MCP2728326.1"/>
    <property type="molecule type" value="Genomic_DNA"/>
</dbReference>
<evidence type="ECO:0000313" key="2">
    <source>
        <dbReference type="Proteomes" id="UP001204953"/>
    </source>
</evidence>
<dbReference type="AlphaFoldDB" id="A0AAE3KM26"/>
<accession>A0AAE3KM26</accession>
<dbReference type="RefSeq" id="WP_254011122.1">
    <property type="nucleotide sequence ID" value="NZ_JAMZMM010000049.1"/>
</dbReference>
<sequence>MATTEQFSQAANRWDLETLYADLASAKGKRLTPVEKLHLRGLLCGYSPSEIAEKLGKNPKGVETDLCATVYRYVKNLVDKCSEKIENWRNITEWLDESGYQNQSPAKLPASELLPENSVINVTNISIENNQIVFLINLRIPKSQASEASIQNLDLCEDILKDSIFKGSNGS</sequence>